<dbReference type="Pfam" id="PF18791">
    <property type="entry name" value="Transp_inhibit"/>
    <property type="match status" value="1"/>
</dbReference>
<name>A0A7J0DDF6_9ERIC</name>
<evidence type="ECO:0000313" key="2">
    <source>
        <dbReference type="EMBL" id="GFS32971.1"/>
    </source>
</evidence>
<dbReference type="Gene3D" id="3.80.10.10">
    <property type="entry name" value="Ribonuclease Inhibitor"/>
    <property type="match status" value="1"/>
</dbReference>
<gene>
    <name evidence="2" type="ORF">Acr_00g0025660</name>
</gene>
<organism evidence="2 3">
    <name type="scientific">Actinidia rufa</name>
    <dbReference type="NCBI Taxonomy" id="165716"/>
    <lineage>
        <taxon>Eukaryota</taxon>
        <taxon>Viridiplantae</taxon>
        <taxon>Streptophyta</taxon>
        <taxon>Embryophyta</taxon>
        <taxon>Tracheophyta</taxon>
        <taxon>Spermatophyta</taxon>
        <taxon>Magnoliopsida</taxon>
        <taxon>eudicotyledons</taxon>
        <taxon>Gunneridae</taxon>
        <taxon>Pentapetalae</taxon>
        <taxon>asterids</taxon>
        <taxon>Ericales</taxon>
        <taxon>Actinidiaceae</taxon>
        <taxon>Actinidia</taxon>
    </lineage>
</organism>
<dbReference type="InterPro" id="IPR041101">
    <property type="entry name" value="Transp_inhibit"/>
</dbReference>
<evidence type="ECO:0000313" key="3">
    <source>
        <dbReference type="Proteomes" id="UP000585474"/>
    </source>
</evidence>
<dbReference type="AlphaFoldDB" id="A0A7J0DDF6"/>
<dbReference type="Proteomes" id="UP000585474">
    <property type="component" value="Unassembled WGS sequence"/>
</dbReference>
<feature type="domain" description="Transport inhibitor response 1" evidence="1">
    <location>
        <begin position="16"/>
        <end position="50"/>
    </location>
</feature>
<keyword evidence="3" id="KW-1185">Reference proteome</keyword>
<evidence type="ECO:0000259" key="1">
    <source>
        <dbReference type="Pfam" id="PF18791"/>
    </source>
</evidence>
<sequence length="115" mass="13596">MVALRREMERFRHATVVTIKGKPRFAVYNLMPPWVTSMAQCYRALEKLCLKCMLVTEEDLRASRLLPLLQRTRAHLLRWVRYQWARGSCQQVQICWCHDRLQIAARARARAHSSS</sequence>
<dbReference type="InterPro" id="IPR032675">
    <property type="entry name" value="LRR_dom_sf"/>
</dbReference>
<protein>
    <recommendedName>
        <fullName evidence="1">Transport inhibitor response 1 domain-containing protein</fullName>
    </recommendedName>
</protein>
<dbReference type="EMBL" id="BJWL01000174">
    <property type="protein sequence ID" value="GFS32971.1"/>
    <property type="molecule type" value="Genomic_DNA"/>
</dbReference>
<reference evidence="3" key="1">
    <citation type="submission" date="2019-07" db="EMBL/GenBank/DDBJ databases">
        <title>De Novo Assembly of kiwifruit Actinidia rufa.</title>
        <authorList>
            <person name="Sugita-Konishi S."/>
            <person name="Sato K."/>
            <person name="Mori E."/>
            <person name="Abe Y."/>
            <person name="Kisaki G."/>
            <person name="Hamano K."/>
            <person name="Suezawa K."/>
            <person name="Otani M."/>
            <person name="Fukuda T."/>
            <person name="Manabe T."/>
            <person name="Gomi K."/>
            <person name="Tabuchi M."/>
            <person name="Akimitsu K."/>
            <person name="Kataoka I."/>
        </authorList>
    </citation>
    <scope>NUCLEOTIDE SEQUENCE [LARGE SCALE GENOMIC DNA]</scope>
    <source>
        <strain evidence="3">cv. Fuchu</strain>
    </source>
</reference>
<comment type="caution">
    <text evidence="2">The sequence shown here is derived from an EMBL/GenBank/DDBJ whole genome shotgun (WGS) entry which is preliminary data.</text>
</comment>
<accession>A0A7J0DDF6</accession>
<proteinExistence type="predicted"/>